<keyword evidence="1" id="KW-1133">Transmembrane helix</keyword>
<dbReference type="EMBL" id="JBHSXN010000004">
    <property type="protein sequence ID" value="MFC6954871.1"/>
    <property type="molecule type" value="Genomic_DNA"/>
</dbReference>
<protein>
    <submittedName>
        <fullName evidence="2">Uncharacterized protein</fullName>
    </submittedName>
</protein>
<feature type="transmembrane region" description="Helical" evidence="1">
    <location>
        <begin position="126"/>
        <end position="145"/>
    </location>
</feature>
<dbReference type="Pfam" id="PF25946">
    <property type="entry name" value="DUF7985"/>
    <property type="match status" value="1"/>
</dbReference>
<dbReference type="RefSeq" id="WP_336351813.1">
    <property type="nucleotide sequence ID" value="NZ_JAZAQL010000004.1"/>
</dbReference>
<sequence>MTPTRSTPSTSNRIYTTALIACIALTAVLALAVPGVAAMPDSDGDGVSNGNDKCPNQAGAKANGCVVNVNICDTGFLPQIANAIIQLCIYGGGAGAFLTVMATSAMESLPSLGEEQRQNLKRARRFSISAGGKLFAIGPISILIIEATGMPWAQCINLFPF</sequence>
<keyword evidence="3" id="KW-1185">Reference proteome</keyword>
<organism evidence="2 3">
    <name type="scientific">Halorubellus litoreus</name>
    <dbReference type="NCBI Taxonomy" id="755308"/>
    <lineage>
        <taxon>Archaea</taxon>
        <taxon>Methanobacteriati</taxon>
        <taxon>Methanobacteriota</taxon>
        <taxon>Stenosarchaea group</taxon>
        <taxon>Halobacteria</taxon>
        <taxon>Halobacteriales</taxon>
        <taxon>Halorubellaceae</taxon>
        <taxon>Halorubellus</taxon>
    </lineage>
</organism>
<reference evidence="2 3" key="1">
    <citation type="journal article" date="2019" name="Int. J. Syst. Evol. Microbiol.">
        <title>The Global Catalogue of Microorganisms (GCM) 10K type strain sequencing project: providing services to taxonomists for standard genome sequencing and annotation.</title>
        <authorList>
            <consortium name="The Broad Institute Genomics Platform"/>
            <consortium name="The Broad Institute Genome Sequencing Center for Infectious Disease"/>
            <person name="Wu L."/>
            <person name="Ma J."/>
        </authorList>
    </citation>
    <scope>NUCLEOTIDE SEQUENCE [LARGE SCALE GENOMIC DNA]</scope>
    <source>
        <strain evidence="2 3">GX26</strain>
    </source>
</reference>
<accession>A0ABD5VPT4</accession>
<evidence type="ECO:0000313" key="3">
    <source>
        <dbReference type="Proteomes" id="UP001596395"/>
    </source>
</evidence>
<feature type="transmembrane region" description="Helical" evidence="1">
    <location>
        <begin position="83"/>
        <end position="105"/>
    </location>
</feature>
<dbReference type="Proteomes" id="UP001596395">
    <property type="component" value="Unassembled WGS sequence"/>
</dbReference>
<keyword evidence="1" id="KW-0472">Membrane</keyword>
<evidence type="ECO:0000256" key="1">
    <source>
        <dbReference type="SAM" id="Phobius"/>
    </source>
</evidence>
<dbReference type="InterPro" id="IPR058291">
    <property type="entry name" value="DUF7985"/>
</dbReference>
<keyword evidence="1" id="KW-0812">Transmembrane</keyword>
<evidence type="ECO:0000313" key="2">
    <source>
        <dbReference type="EMBL" id="MFC6954871.1"/>
    </source>
</evidence>
<dbReference type="AlphaFoldDB" id="A0ABD5VPT4"/>
<proteinExistence type="predicted"/>
<comment type="caution">
    <text evidence="2">The sequence shown here is derived from an EMBL/GenBank/DDBJ whole genome shotgun (WGS) entry which is preliminary data.</text>
</comment>
<name>A0ABD5VPT4_9EURY</name>
<gene>
    <name evidence="2" type="ORF">ACFQGB_18545</name>
</gene>